<keyword evidence="2" id="KW-1185">Reference proteome</keyword>
<dbReference type="AlphaFoldDB" id="A0A418V4N1"/>
<gene>
    <name evidence="1" type="ORF">D3875_04890</name>
</gene>
<evidence type="ECO:0000313" key="1">
    <source>
        <dbReference type="EMBL" id="RJF71017.1"/>
    </source>
</evidence>
<dbReference type="EMBL" id="QYUJ01000014">
    <property type="protein sequence ID" value="RJF71017.1"/>
    <property type="molecule type" value="Genomic_DNA"/>
</dbReference>
<dbReference type="OrthoDB" id="67745at2"/>
<sequence>MSDFDDLQLTLHRTAEQRRTEQELCERLLNGLYHALRTAGGRGQPLNNVSMDIVPDPLRRLVPAPLGEFHAAWFRLGLCEVLVRVRLHGEEFHGEFGTSGVFRVTDLDTDSVAVVARQLLREINRMYQGLEPADLNLN</sequence>
<comment type="caution">
    <text evidence="1">The sequence shown here is derived from an EMBL/GenBank/DDBJ whole genome shotgun (WGS) entry which is preliminary data.</text>
</comment>
<dbReference type="RefSeq" id="WP_119761706.1">
    <property type="nucleotide sequence ID" value="NZ_QYUJ01000014.1"/>
</dbReference>
<proteinExistence type="predicted"/>
<protein>
    <submittedName>
        <fullName evidence="1">Uncharacterized protein</fullName>
    </submittedName>
</protein>
<name>A0A418V4N1_9DEIO</name>
<accession>A0A418V4N1</accession>
<organism evidence="1 2">
    <name type="scientific">Deinococcus cavernae</name>
    <dbReference type="NCBI Taxonomy" id="2320857"/>
    <lineage>
        <taxon>Bacteria</taxon>
        <taxon>Thermotogati</taxon>
        <taxon>Deinococcota</taxon>
        <taxon>Deinococci</taxon>
        <taxon>Deinococcales</taxon>
        <taxon>Deinococcaceae</taxon>
        <taxon>Deinococcus</taxon>
    </lineage>
</organism>
<dbReference type="Proteomes" id="UP000286287">
    <property type="component" value="Unassembled WGS sequence"/>
</dbReference>
<reference evidence="1 2" key="1">
    <citation type="submission" date="2018-09" db="EMBL/GenBank/DDBJ databases">
        <authorList>
            <person name="Zhu H."/>
        </authorList>
    </citation>
    <scope>NUCLEOTIDE SEQUENCE [LARGE SCALE GENOMIC DNA]</scope>
    <source>
        <strain evidence="1 2">K2S05-167</strain>
    </source>
</reference>
<evidence type="ECO:0000313" key="2">
    <source>
        <dbReference type="Proteomes" id="UP000286287"/>
    </source>
</evidence>